<gene>
    <name evidence="12" type="ORF">AARAC_011486</name>
</gene>
<dbReference type="InterPro" id="IPR016035">
    <property type="entry name" value="Acyl_Trfase/lysoPLipase"/>
</dbReference>
<comment type="caution">
    <text evidence="12">The sequence shown here is derived from an EMBL/GenBank/DDBJ whole genome shotgun (WGS) entry which is preliminary data.</text>
</comment>
<dbReference type="AlphaFoldDB" id="A0A2G7G7K3"/>
<dbReference type="PANTHER" id="PTHR10728:SF62">
    <property type="entry name" value="LYSOPHOSPHOLIPASE"/>
    <property type="match status" value="1"/>
</dbReference>
<evidence type="ECO:0000313" key="12">
    <source>
        <dbReference type="EMBL" id="PIG88838.1"/>
    </source>
</evidence>
<dbReference type="PROSITE" id="PS51210">
    <property type="entry name" value="PLA2C"/>
    <property type="match status" value="1"/>
</dbReference>
<evidence type="ECO:0000256" key="3">
    <source>
        <dbReference type="ARBA" id="ARBA00013274"/>
    </source>
</evidence>
<dbReference type="InterPro" id="IPR002642">
    <property type="entry name" value="LysoPLipase_cat_dom"/>
</dbReference>
<sequence>MKPTTAAIALAGLLSGVTAAPGPHGERIERIDRTVLERALPNAPDGYVPSNVSCPANRPTVRSASSGLSSNETSWLKTRREKTQSAMKDFFNHVTIKDFDAVQYLDNHSSNTSNLPNIGIAVSGGGYRALMNGAGAIKAFDSRTENSTATGQLGGLLQSATYLAGLSGGGWLVGSIYINNFTTISALQTHEAGAVWQFQNSILRALTAIAFKFWILRLTTSTFTMQCRTRRMRDTKPLSLIIGTSWNTLWIRAALIGVRGRALSYQLINATDGGPSYTWSSIALTDTFKQADMPMPLLVADGRYPDELVVSSNATVYEFNPWEFGTFDPTVYGFVPLEYVGSRFDGGSIPNNETCVRGFDNAGFVMGTSSSLFNQFFLQVNSTSLPDFLKTAFSDILAKIGEDDEDIAVYAPNPFYNWAPESSPAAHQQELDMVDGGEDLQNIPLHPLIQPERHVDVIFAVDSSADTTYSWPNGTALVATYERSLNSTGIANGTSFPAIPDQNTFVNNGLNTRPTFFGCNSTNTTGPTPLVVYLPNYPYVSYSNWSTFQPSYEISERDDTIRNGYDVVTMGNSTRDGNWTTCVGCAILSRSFERTNTQVPDACTQCFQKYCWDGTTNSTNPADYEPVTLLEDSAGSALSPAVITTIVAASSALFTLL</sequence>
<keyword evidence="13" id="KW-1185">Reference proteome</keyword>
<keyword evidence="4 9" id="KW-0378">Hydrolase</keyword>
<dbReference type="EC" id="3.1.1.5" evidence="3 10"/>
<dbReference type="GO" id="GO:0005829">
    <property type="term" value="C:cytosol"/>
    <property type="evidence" value="ECO:0007669"/>
    <property type="project" value="TreeGrafter"/>
</dbReference>
<protein>
    <recommendedName>
        <fullName evidence="3 10">Lysophospholipase</fullName>
        <ecNumber evidence="3 10">3.1.1.5</ecNumber>
    </recommendedName>
</protein>
<comment type="function">
    <text evidence="1">Catalyzes the release of fatty acids from lysophospholipids.</text>
</comment>
<feature type="chain" id="PRO_5013429101" description="Lysophospholipase" evidence="10">
    <location>
        <begin position="20"/>
        <end position="657"/>
    </location>
</feature>
<feature type="domain" description="PLA2c" evidence="11">
    <location>
        <begin position="53"/>
        <end position="617"/>
    </location>
</feature>
<evidence type="ECO:0000256" key="5">
    <source>
        <dbReference type="ARBA" id="ARBA00022963"/>
    </source>
</evidence>
<dbReference type="GO" id="GO:0046475">
    <property type="term" value="P:glycerophospholipid catabolic process"/>
    <property type="evidence" value="ECO:0007669"/>
    <property type="project" value="TreeGrafter"/>
</dbReference>
<dbReference type="Pfam" id="PF01735">
    <property type="entry name" value="PLA2_B"/>
    <property type="match status" value="2"/>
</dbReference>
<dbReference type="SMART" id="SM00022">
    <property type="entry name" value="PLAc"/>
    <property type="match status" value="1"/>
</dbReference>
<evidence type="ECO:0000256" key="4">
    <source>
        <dbReference type="ARBA" id="ARBA00022801"/>
    </source>
</evidence>
<comment type="catalytic activity">
    <reaction evidence="8 10">
        <text>a 1-acyl-sn-glycero-3-phosphocholine + H2O = sn-glycerol 3-phosphocholine + a fatty acid + H(+)</text>
        <dbReference type="Rhea" id="RHEA:15177"/>
        <dbReference type="ChEBI" id="CHEBI:15377"/>
        <dbReference type="ChEBI" id="CHEBI:15378"/>
        <dbReference type="ChEBI" id="CHEBI:16870"/>
        <dbReference type="ChEBI" id="CHEBI:28868"/>
        <dbReference type="ChEBI" id="CHEBI:58168"/>
        <dbReference type="EC" id="3.1.1.5"/>
    </reaction>
</comment>
<keyword evidence="5 9" id="KW-0442">Lipid degradation</keyword>
<comment type="similarity">
    <text evidence="2 10">Belongs to the lysophospholipase family.</text>
</comment>
<evidence type="ECO:0000259" key="11">
    <source>
        <dbReference type="PROSITE" id="PS51210"/>
    </source>
</evidence>
<dbReference type="Proteomes" id="UP000231358">
    <property type="component" value="Unassembled WGS sequence"/>
</dbReference>
<dbReference type="PANTHER" id="PTHR10728">
    <property type="entry name" value="CYTOSOLIC PHOSPHOLIPASE A2"/>
    <property type="match status" value="1"/>
</dbReference>
<accession>A0A2G7G7K3</accession>
<keyword evidence="10" id="KW-0732">Signal</keyword>
<proteinExistence type="inferred from homology"/>
<keyword evidence="7" id="KW-0325">Glycoprotein</keyword>
<evidence type="ECO:0000256" key="2">
    <source>
        <dbReference type="ARBA" id="ARBA00008780"/>
    </source>
</evidence>
<dbReference type="GO" id="GO:0005783">
    <property type="term" value="C:endoplasmic reticulum"/>
    <property type="evidence" value="ECO:0007669"/>
    <property type="project" value="TreeGrafter"/>
</dbReference>
<dbReference type="STRING" id="656916.A0A2G7G7K3"/>
<dbReference type="EMBL" id="NEXV01000091">
    <property type="protein sequence ID" value="PIG88838.1"/>
    <property type="molecule type" value="Genomic_DNA"/>
</dbReference>
<dbReference type="GO" id="GO:0004622">
    <property type="term" value="F:phosphatidylcholine lysophospholipase activity"/>
    <property type="evidence" value="ECO:0007669"/>
    <property type="project" value="UniProtKB-EC"/>
</dbReference>
<dbReference type="GO" id="GO:0004623">
    <property type="term" value="F:phospholipase A2 activity"/>
    <property type="evidence" value="ECO:0007669"/>
    <property type="project" value="TreeGrafter"/>
</dbReference>
<organism evidence="12 13">
    <name type="scientific">Aspergillus arachidicola</name>
    <dbReference type="NCBI Taxonomy" id="656916"/>
    <lineage>
        <taxon>Eukaryota</taxon>
        <taxon>Fungi</taxon>
        <taxon>Dikarya</taxon>
        <taxon>Ascomycota</taxon>
        <taxon>Pezizomycotina</taxon>
        <taxon>Eurotiomycetes</taxon>
        <taxon>Eurotiomycetidae</taxon>
        <taxon>Eurotiales</taxon>
        <taxon>Aspergillaceae</taxon>
        <taxon>Aspergillus</taxon>
        <taxon>Aspergillus subgen. Circumdati</taxon>
    </lineage>
</organism>
<keyword evidence="6 9" id="KW-0443">Lipid metabolism</keyword>
<dbReference type="FunFam" id="3.40.1090.10:FF:000010">
    <property type="entry name" value="Lysophospholipase"/>
    <property type="match status" value="1"/>
</dbReference>
<evidence type="ECO:0000256" key="8">
    <source>
        <dbReference type="ARBA" id="ARBA00049531"/>
    </source>
</evidence>
<evidence type="ECO:0000256" key="6">
    <source>
        <dbReference type="ARBA" id="ARBA00023098"/>
    </source>
</evidence>
<feature type="signal peptide" evidence="10">
    <location>
        <begin position="1"/>
        <end position="19"/>
    </location>
</feature>
<evidence type="ECO:0000256" key="10">
    <source>
        <dbReference type="RuleBase" id="RU362103"/>
    </source>
</evidence>
<dbReference type="Gene3D" id="3.40.1090.10">
    <property type="entry name" value="Cytosolic phospholipase A2 catalytic domain"/>
    <property type="match status" value="1"/>
</dbReference>
<reference evidence="12 13" key="1">
    <citation type="submission" date="2017-05" db="EMBL/GenBank/DDBJ databases">
        <title>Genome sequence for an aflatoxigenic pathogen of Argentinian peanut, Aspergillus arachidicola.</title>
        <authorList>
            <person name="Moore G."/>
            <person name="Beltz S.B."/>
            <person name="Mack B.M."/>
        </authorList>
    </citation>
    <scope>NUCLEOTIDE SEQUENCE [LARGE SCALE GENOMIC DNA]</scope>
    <source>
        <strain evidence="12 13">CBS 117610</strain>
    </source>
</reference>
<evidence type="ECO:0000256" key="1">
    <source>
        <dbReference type="ARBA" id="ARBA00002169"/>
    </source>
</evidence>
<evidence type="ECO:0000256" key="9">
    <source>
        <dbReference type="PROSITE-ProRule" id="PRU00555"/>
    </source>
</evidence>
<dbReference type="SUPFAM" id="SSF52151">
    <property type="entry name" value="FabD/lysophospholipase-like"/>
    <property type="match status" value="1"/>
</dbReference>
<evidence type="ECO:0000256" key="7">
    <source>
        <dbReference type="ARBA" id="ARBA00023180"/>
    </source>
</evidence>
<name>A0A2G7G7K3_9EURO</name>
<evidence type="ECO:0000313" key="13">
    <source>
        <dbReference type="Proteomes" id="UP000231358"/>
    </source>
</evidence>